<comment type="similarity">
    <text evidence="1">Belongs to the PPR family. P subfamily.</text>
</comment>
<dbReference type="Pfam" id="PF01535">
    <property type="entry name" value="PPR"/>
    <property type="match status" value="3"/>
</dbReference>
<reference evidence="5" key="1">
    <citation type="submission" date="2019-08" db="EMBL/GenBank/DDBJ databases">
        <title>Reference gene set and small RNA set construction with multiple tissues from Davidia involucrata Baill.</title>
        <authorList>
            <person name="Yang H."/>
            <person name="Zhou C."/>
            <person name="Li G."/>
            <person name="Wang J."/>
            <person name="Gao P."/>
            <person name="Wang M."/>
            <person name="Wang R."/>
            <person name="Zhao Y."/>
        </authorList>
    </citation>
    <scope>NUCLEOTIDE SEQUENCE</scope>
    <source>
        <tissue evidence="5">Mixed with DoveR01_LX</tissue>
    </source>
</reference>
<evidence type="ECO:0000256" key="3">
    <source>
        <dbReference type="PROSITE-ProRule" id="PRU00708"/>
    </source>
</evidence>
<feature type="compositionally biased region" description="Basic and acidic residues" evidence="4">
    <location>
        <begin position="1"/>
        <end position="23"/>
    </location>
</feature>
<feature type="repeat" description="PPR" evidence="3">
    <location>
        <begin position="338"/>
        <end position="372"/>
    </location>
</feature>
<dbReference type="NCBIfam" id="TIGR00756">
    <property type="entry name" value="PPR"/>
    <property type="match status" value="2"/>
</dbReference>
<protein>
    <recommendedName>
        <fullName evidence="6">Pentatricopeptide repeat-containing protein</fullName>
    </recommendedName>
</protein>
<evidence type="ECO:0000256" key="1">
    <source>
        <dbReference type="ARBA" id="ARBA00007626"/>
    </source>
</evidence>
<evidence type="ECO:0000256" key="2">
    <source>
        <dbReference type="ARBA" id="ARBA00022737"/>
    </source>
</evidence>
<proteinExistence type="inferred from homology"/>
<dbReference type="Gene3D" id="1.25.40.10">
    <property type="entry name" value="Tetratricopeptide repeat domain"/>
    <property type="match status" value="3"/>
</dbReference>
<dbReference type="EMBL" id="GHES01007527">
    <property type="protein sequence ID" value="MPA38086.1"/>
    <property type="molecule type" value="Transcribed_RNA"/>
</dbReference>
<feature type="repeat" description="PPR" evidence="3">
    <location>
        <begin position="373"/>
        <end position="407"/>
    </location>
</feature>
<evidence type="ECO:0000313" key="5">
    <source>
        <dbReference type="EMBL" id="MPA38086.1"/>
    </source>
</evidence>
<dbReference type="Pfam" id="PF13041">
    <property type="entry name" value="PPR_2"/>
    <property type="match status" value="1"/>
</dbReference>
<dbReference type="InterPro" id="IPR002885">
    <property type="entry name" value="PPR_rpt"/>
</dbReference>
<dbReference type="PANTHER" id="PTHR47447:SF28">
    <property type="entry name" value="PENTACOTRIPEPTIDE-REPEAT REGION OF PRORP DOMAIN-CONTAINING PROTEIN"/>
    <property type="match status" value="1"/>
</dbReference>
<keyword evidence="2" id="KW-0677">Repeat</keyword>
<feature type="repeat" description="PPR" evidence="3">
    <location>
        <begin position="266"/>
        <end position="301"/>
    </location>
</feature>
<feature type="compositionally biased region" description="Polar residues" evidence="4">
    <location>
        <begin position="28"/>
        <end position="39"/>
    </location>
</feature>
<accession>A0A5B6Z3P7</accession>
<dbReference type="AlphaFoldDB" id="A0A5B6Z3P7"/>
<organism evidence="5">
    <name type="scientific">Davidia involucrata</name>
    <name type="common">Dove tree</name>
    <dbReference type="NCBI Taxonomy" id="16924"/>
    <lineage>
        <taxon>Eukaryota</taxon>
        <taxon>Viridiplantae</taxon>
        <taxon>Streptophyta</taxon>
        <taxon>Embryophyta</taxon>
        <taxon>Tracheophyta</taxon>
        <taxon>Spermatophyta</taxon>
        <taxon>Magnoliopsida</taxon>
        <taxon>eudicotyledons</taxon>
        <taxon>Gunneridae</taxon>
        <taxon>Pentapetalae</taxon>
        <taxon>asterids</taxon>
        <taxon>Cornales</taxon>
        <taxon>Nyssaceae</taxon>
        <taxon>Davidia</taxon>
    </lineage>
</organism>
<sequence length="508" mass="57661">MGKNKERPRHDDSSSSWSKLDRNKKPHYSSTTNPPTNSAQQQQQQMDKRPTFVSYLETPNLPPKFKLLCEIIANTHSSMVEKVLDDTGIRVSQEDVEEVLKLSYEFPGPAVKFFRWSGFQLNDKHSPYAWNLVVDLLGQNRLFDAMWDAIKSMKKEGLLSLATFASVFSSYVIANRVQEAVMTFDVMDQYGCPRDIVALNMLLSAICRDGKTAKAKEFLSIAKDKIRPDADSYAILLEGSEKEGDVATARQIFAEMVIEIGWDPANVPAYDSFLTTLLKGPDGMREAMKFFDTMKDRRCYPGLKFFKVALEDCVKKGDARGGGLLWDAMVGRNGFRLDTEMYNSMIALHCYVKDNDAAKRLLDEMVYNGAFPDSQTYNVLFQFFIKSRRLREASPVFIEMIKNECVPNHANCSSAVRIYMDSGDPSMAIKVWKCMIKHYDSDLEETGNLMVVGLRDVNMVSEAVKYAEDMIDRGIKLNSSTLSKLKQSLSKAGKAFVYDELLRKWKTH</sequence>
<name>A0A5B6Z3P7_DAVIN</name>
<dbReference type="PROSITE" id="PS51375">
    <property type="entry name" value="PPR"/>
    <property type="match status" value="3"/>
</dbReference>
<evidence type="ECO:0000256" key="4">
    <source>
        <dbReference type="SAM" id="MobiDB-lite"/>
    </source>
</evidence>
<dbReference type="InterPro" id="IPR011990">
    <property type="entry name" value="TPR-like_helical_dom_sf"/>
</dbReference>
<dbReference type="PANTHER" id="PTHR47447">
    <property type="entry name" value="OS03G0856100 PROTEIN"/>
    <property type="match status" value="1"/>
</dbReference>
<gene>
    <name evidence="5" type="ORF">Din_007527</name>
</gene>
<feature type="region of interest" description="Disordered" evidence="4">
    <location>
        <begin position="1"/>
        <end position="49"/>
    </location>
</feature>
<evidence type="ECO:0008006" key="6">
    <source>
        <dbReference type="Google" id="ProtNLM"/>
    </source>
</evidence>